<evidence type="ECO:0000256" key="8">
    <source>
        <dbReference type="ARBA" id="ARBA00038436"/>
    </source>
</evidence>
<feature type="transmembrane region" description="Helical" evidence="9">
    <location>
        <begin position="86"/>
        <end position="105"/>
    </location>
</feature>
<evidence type="ECO:0000313" key="11">
    <source>
        <dbReference type="EMBL" id="MCW2308970.1"/>
    </source>
</evidence>
<sequence>MWIDTSIRWVCAIILWTTFLVMFLPTFANAFLRYTTDASIVWSEQAVRLVFPWFILGGAVIAAQHNRHIGVSVLTNLLGRGNLRRLQIVVQLIILGACAVVFDFAVDVVLSDDSMYTLIGIKQSWSYLALIVGYVFLALTCLTNIYRLVTDPAYSEKIKTSTVS</sequence>
<accession>A0ABT3HEZ7</accession>
<gene>
    <name evidence="11" type="ORF">M2319_003321</name>
</gene>
<protein>
    <recommendedName>
        <fullName evidence="9">TRAP transporter small permease protein</fullName>
    </recommendedName>
</protein>
<comment type="function">
    <text evidence="9">Part of the tripartite ATP-independent periplasmic (TRAP) transport system.</text>
</comment>
<dbReference type="EMBL" id="JAOQNS010000010">
    <property type="protein sequence ID" value="MCW2308970.1"/>
    <property type="molecule type" value="Genomic_DNA"/>
</dbReference>
<evidence type="ECO:0000313" key="12">
    <source>
        <dbReference type="Proteomes" id="UP001209755"/>
    </source>
</evidence>
<evidence type="ECO:0000256" key="3">
    <source>
        <dbReference type="ARBA" id="ARBA00022475"/>
    </source>
</evidence>
<reference evidence="12" key="1">
    <citation type="submission" date="2023-07" db="EMBL/GenBank/DDBJ databases">
        <title>Genome sequencing of Purple Non-Sulfur Bacteria from various extreme environments.</title>
        <authorList>
            <person name="Mayer M."/>
        </authorList>
    </citation>
    <scope>NUCLEOTIDE SEQUENCE [LARGE SCALE GENOMIC DNA]</scope>
    <source>
        <strain evidence="12">DSM 17935</strain>
    </source>
</reference>
<keyword evidence="12" id="KW-1185">Reference proteome</keyword>
<dbReference type="InterPro" id="IPR007387">
    <property type="entry name" value="TRAP_DctQ"/>
</dbReference>
<dbReference type="Pfam" id="PF04290">
    <property type="entry name" value="DctQ"/>
    <property type="match status" value="1"/>
</dbReference>
<keyword evidence="3" id="KW-1003">Cell membrane</keyword>
<keyword evidence="6 9" id="KW-1133">Transmembrane helix</keyword>
<evidence type="ECO:0000256" key="1">
    <source>
        <dbReference type="ARBA" id="ARBA00004429"/>
    </source>
</evidence>
<dbReference type="PANTHER" id="PTHR35011">
    <property type="entry name" value="2,3-DIKETO-L-GULONATE TRAP TRANSPORTER SMALL PERMEASE PROTEIN YIAM"/>
    <property type="match status" value="1"/>
</dbReference>
<dbReference type="InterPro" id="IPR055348">
    <property type="entry name" value="DctQ"/>
</dbReference>
<comment type="subcellular location">
    <subcellularLocation>
        <location evidence="1 9">Cell inner membrane</location>
        <topology evidence="1 9">Multi-pass membrane protein</topology>
    </subcellularLocation>
</comment>
<comment type="caution">
    <text evidence="11">The sequence shown here is derived from an EMBL/GenBank/DDBJ whole genome shotgun (WGS) entry which is preliminary data.</text>
</comment>
<evidence type="ECO:0000259" key="10">
    <source>
        <dbReference type="Pfam" id="PF04290"/>
    </source>
</evidence>
<comment type="caution">
    <text evidence="9">Lacks conserved residue(s) required for the propagation of feature annotation.</text>
</comment>
<name>A0ABT3HEZ7_9HYPH</name>
<dbReference type="PANTHER" id="PTHR35011:SF2">
    <property type="entry name" value="2,3-DIKETO-L-GULONATE TRAP TRANSPORTER SMALL PERMEASE PROTEIN YIAM"/>
    <property type="match status" value="1"/>
</dbReference>
<feature type="transmembrane region" description="Helical" evidence="9">
    <location>
        <begin position="125"/>
        <end position="149"/>
    </location>
</feature>
<evidence type="ECO:0000256" key="9">
    <source>
        <dbReference type="RuleBase" id="RU369079"/>
    </source>
</evidence>
<evidence type="ECO:0000256" key="6">
    <source>
        <dbReference type="ARBA" id="ARBA00022989"/>
    </source>
</evidence>
<comment type="subunit">
    <text evidence="9">The complex comprises the extracytoplasmic solute receptor protein and the two transmembrane proteins.</text>
</comment>
<keyword evidence="7 9" id="KW-0472">Membrane</keyword>
<evidence type="ECO:0000256" key="7">
    <source>
        <dbReference type="ARBA" id="ARBA00023136"/>
    </source>
</evidence>
<organism evidence="11 12">
    <name type="scientific">Rhodobium gokarnense</name>
    <dbReference type="NCBI Taxonomy" id="364296"/>
    <lineage>
        <taxon>Bacteria</taxon>
        <taxon>Pseudomonadati</taxon>
        <taxon>Pseudomonadota</taxon>
        <taxon>Alphaproteobacteria</taxon>
        <taxon>Hyphomicrobiales</taxon>
        <taxon>Rhodobiaceae</taxon>
        <taxon>Rhodobium</taxon>
    </lineage>
</organism>
<proteinExistence type="inferred from homology"/>
<feature type="transmembrane region" description="Helical" evidence="9">
    <location>
        <begin position="46"/>
        <end position="65"/>
    </location>
</feature>
<dbReference type="Proteomes" id="UP001209755">
    <property type="component" value="Unassembled WGS sequence"/>
</dbReference>
<evidence type="ECO:0000256" key="4">
    <source>
        <dbReference type="ARBA" id="ARBA00022519"/>
    </source>
</evidence>
<evidence type="ECO:0000256" key="2">
    <source>
        <dbReference type="ARBA" id="ARBA00022448"/>
    </source>
</evidence>
<keyword evidence="2 9" id="KW-0813">Transport</keyword>
<dbReference type="RefSeq" id="WP_264602566.1">
    <property type="nucleotide sequence ID" value="NZ_JAOQNS010000010.1"/>
</dbReference>
<evidence type="ECO:0000256" key="5">
    <source>
        <dbReference type="ARBA" id="ARBA00022692"/>
    </source>
</evidence>
<keyword evidence="5 9" id="KW-0812">Transmembrane</keyword>
<comment type="similarity">
    <text evidence="8 9">Belongs to the TRAP transporter small permease family.</text>
</comment>
<keyword evidence="4 9" id="KW-0997">Cell inner membrane</keyword>
<feature type="domain" description="Tripartite ATP-independent periplasmic transporters DctQ component" evidence="10">
    <location>
        <begin position="22"/>
        <end position="150"/>
    </location>
</feature>